<accession>A0A7M5WUU2</accession>
<dbReference type="GeneID" id="136822622"/>
<sequence length="327" mass="38367">MFRTVFLGILCIYWCECSKQIWNHAAIGKAYAWQPFYEVSLMDERQCFGQCVYNEKCLSFEVYQTVPRKVECRLFDFVYEYYTKFKELDTKVGSKIYSKPLEKVCTTCKSCLDYSKKGHLKNGVYEVDLLGTRRGVYCFMEGEGGGWMAFQRRYDGSVSFEDKEWAEYKDGFGDGSGEYWLGLETLHQLTSTQSYDLYARAMDFSGVWESKRFAGFTIGSELMEKYKFDFQSIYSGTQYSNHSLFERAKGMKFSTPTRDNDLYTPIPTCAIRFPGGWWFSDCHYDFMNGAYSQQESCDRATGIHWYRRFGENHNKCLKETLLMIREN</sequence>
<name>A0A7M5WUU2_9CNID</name>
<evidence type="ECO:0000259" key="2">
    <source>
        <dbReference type="PROSITE" id="PS51406"/>
    </source>
</evidence>
<dbReference type="AlphaFoldDB" id="A0A7M5WUU2"/>
<dbReference type="OrthoDB" id="7735550at2759"/>
<dbReference type="InterPro" id="IPR036056">
    <property type="entry name" value="Fibrinogen-like_C"/>
</dbReference>
<evidence type="ECO:0000313" key="3">
    <source>
        <dbReference type="EnsemblMetazoa" id="CLYHEMP013425.1"/>
    </source>
</evidence>
<feature type="chain" id="PRO_5029507358" description="Fibrinogen C-terminal domain-containing protein" evidence="1">
    <location>
        <begin position="18"/>
        <end position="327"/>
    </location>
</feature>
<keyword evidence="1" id="KW-0732">Signal</keyword>
<dbReference type="PROSITE" id="PS51406">
    <property type="entry name" value="FIBRINOGEN_C_2"/>
    <property type="match status" value="1"/>
</dbReference>
<dbReference type="Pfam" id="PF00147">
    <property type="entry name" value="Fibrinogen_C"/>
    <property type="match status" value="1"/>
</dbReference>
<organism evidence="3 4">
    <name type="scientific">Clytia hemisphaerica</name>
    <dbReference type="NCBI Taxonomy" id="252671"/>
    <lineage>
        <taxon>Eukaryota</taxon>
        <taxon>Metazoa</taxon>
        <taxon>Cnidaria</taxon>
        <taxon>Hydrozoa</taxon>
        <taxon>Hydroidolina</taxon>
        <taxon>Leptothecata</taxon>
        <taxon>Obeliida</taxon>
        <taxon>Clytiidae</taxon>
        <taxon>Clytia</taxon>
    </lineage>
</organism>
<dbReference type="Gene3D" id="4.10.530.10">
    <property type="entry name" value="Gamma-fibrinogen Carboxyl Terminal Fragment, domain 2"/>
    <property type="match status" value="1"/>
</dbReference>
<dbReference type="InterPro" id="IPR002181">
    <property type="entry name" value="Fibrinogen_a/b/g_C_dom"/>
</dbReference>
<evidence type="ECO:0000313" key="4">
    <source>
        <dbReference type="Proteomes" id="UP000594262"/>
    </source>
</evidence>
<dbReference type="InterPro" id="IPR050373">
    <property type="entry name" value="Fibrinogen_C-term_domain"/>
</dbReference>
<keyword evidence="4" id="KW-1185">Reference proteome</keyword>
<proteinExistence type="predicted"/>
<dbReference type="SUPFAM" id="SSF56496">
    <property type="entry name" value="Fibrinogen C-terminal domain-like"/>
    <property type="match status" value="1"/>
</dbReference>
<protein>
    <recommendedName>
        <fullName evidence="2">Fibrinogen C-terminal domain-containing protein</fullName>
    </recommendedName>
</protein>
<dbReference type="GO" id="GO:0005615">
    <property type="term" value="C:extracellular space"/>
    <property type="evidence" value="ECO:0007669"/>
    <property type="project" value="TreeGrafter"/>
</dbReference>
<feature type="signal peptide" evidence="1">
    <location>
        <begin position="1"/>
        <end position="17"/>
    </location>
</feature>
<dbReference type="Proteomes" id="UP000594262">
    <property type="component" value="Unplaced"/>
</dbReference>
<dbReference type="Gene3D" id="3.90.215.10">
    <property type="entry name" value="Gamma Fibrinogen, chain A, domain 1"/>
    <property type="match status" value="1"/>
</dbReference>
<dbReference type="RefSeq" id="XP_066934992.1">
    <property type="nucleotide sequence ID" value="XM_067078891.1"/>
</dbReference>
<dbReference type="EnsemblMetazoa" id="CLYHEMT013425.1">
    <property type="protein sequence ID" value="CLYHEMP013425.1"/>
    <property type="gene ID" value="CLYHEMG013425"/>
</dbReference>
<dbReference type="SMART" id="SM00186">
    <property type="entry name" value="FBG"/>
    <property type="match status" value="1"/>
</dbReference>
<evidence type="ECO:0000256" key="1">
    <source>
        <dbReference type="SAM" id="SignalP"/>
    </source>
</evidence>
<dbReference type="PANTHER" id="PTHR19143">
    <property type="entry name" value="FIBRINOGEN/TENASCIN/ANGIOPOEITIN"/>
    <property type="match status" value="1"/>
</dbReference>
<dbReference type="InterPro" id="IPR014716">
    <property type="entry name" value="Fibrinogen_a/b/g_C_1"/>
</dbReference>
<reference evidence="3" key="1">
    <citation type="submission" date="2021-01" db="UniProtKB">
        <authorList>
            <consortium name="EnsemblMetazoa"/>
        </authorList>
    </citation>
    <scope>IDENTIFICATION</scope>
</reference>
<feature type="domain" description="Fibrinogen C-terminal" evidence="2">
    <location>
        <begin position="102"/>
        <end position="327"/>
    </location>
</feature>